<dbReference type="InterPro" id="IPR000980">
    <property type="entry name" value="SH2"/>
</dbReference>
<dbReference type="PROSITE" id="PS50001">
    <property type="entry name" value="SH2"/>
    <property type="match status" value="1"/>
</dbReference>
<feature type="region of interest" description="Disordered" evidence="10">
    <location>
        <begin position="160"/>
        <end position="198"/>
    </location>
</feature>
<feature type="compositionally biased region" description="Basic and acidic residues" evidence="10">
    <location>
        <begin position="64"/>
        <end position="81"/>
    </location>
</feature>
<dbReference type="WBParaSite" id="L893_g29119.t1">
    <property type="protein sequence ID" value="L893_g29119.t1"/>
    <property type="gene ID" value="L893_g29119"/>
</dbReference>
<keyword evidence="7" id="KW-0727">SH2 domain</keyword>
<dbReference type="PROSITE" id="PS50011">
    <property type="entry name" value="PROTEIN_KINASE_DOM"/>
    <property type="match status" value="1"/>
</dbReference>
<keyword evidence="2 8" id="KW-0547">Nucleotide-binding</keyword>
<dbReference type="PRINTS" id="PR00109">
    <property type="entry name" value="TYRKINASE"/>
</dbReference>
<keyword evidence="3 9" id="KW-0418">Kinase</keyword>
<dbReference type="InterPro" id="IPR035849">
    <property type="entry name" value="Fes/Fps/Fer_SH2"/>
</dbReference>
<feature type="domain" description="SH2" evidence="11">
    <location>
        <begin position="114"/>
        <end position="256"/>
    </location>
</feature>
<dbReference type="InterPro" id="IPR001245">
    <property type="entry name" value="Ser-Thr/Tyr_kinase_cat_dom"/>
</dbReference>
<evidence type="ECO:0000313" key="13">
    <source>
        <dbReference type="Proteomes" id="UP000095287"/>
    </source>
</evidence>
<dbReference type="Gene3D" id="1.10.510.10">
    <property type="entry name" value="Transferase(Phosphotransferase) domain 1"/>
    <property type="match status" value="1"/>
</dbReference>
<dbReference type="Pfam" id="PF07714">
    <property type="entry name" value="PK_Tyr_Ser-Thr"/>
    <property type="match status" value="1"/>
</dbReference>
<feature type="region of interest" description="Disordered" evidence="10">
    <location>
        <begin position="576"/>
        <end position="601"/>
    </location>
</feature>
<dbReference type="SUPFAM" id="SSF56112">
    <property type="entry name" value="Protein kinase-like (PK-like)"/>
    <property type="match status" value="1"/>
</dbReference>
<dbReference type="InterPro" id="IPR011009">
    <property type="entry name" value="Kinase-like_dom_sf"/>
</dbReference>
<dbReference type="CDD" id="cd10361">
    <property type="entry name" value="SH2_Fps_family"/>
    <property type="match status" value="1"/>
</dbReference>
<dbReference type="AlphaFoldDB" id="A0A1I7ZRL0"/>
<dbReference type="InterPro" id="IPR008266">
    <property type="entry name" value="Tyr_kinase_AS"/>
</dbReference>
<dbReference type="PROSITE" id="PS00107">
    <property type="entry name" value="PROTEIN_KINASE_ATP"/>
    <property type="match status" value="1"/>
</dbReference>
<dbReference type="GO" id="GO:0004715">
    <property type="term" value="F:non-membrane spanning protein tyrosine kinase activity"/>
    <property type="evidence" value="ECO:0007669"/>
    <property type="project" value="UniProtKB-EC"/>
</dbReference>
<reference evidence="14" key="1">
    <citation type="submission" date="2016-11" db="UniProtKB">
        <authorList>
            <consortium name="WormBaseParasite"/>
        </authorList>
    </citation>
    <scope>IDENTIFICATION</scope>
</reference>
<name>A0A1I7ZRL0_9BILA</name>
<dbReference type="InterPro" id="IPR050198">
    <property type="entry name" value="Non-receptor_tyrosine_kinases"/>
</dbReference>
<feature type="binding site" evidence="8">
    <location>
        <position position="299"/>
    </location>
    <ligand>
        <name>ATP</name>
        <dbReference type="ChEBI" id="CHEBI:30616"/>
    </ligand>
</feature>
<dbReference type="Proteomes" id="UP000095287">
    <property type="component" value="Unplaced"/>
</dbReference>
<keyword evidence="4 8" id="KW-0067">ATP-binding</keyword>
<evidence type="ECO:0000256" key="4">
    <source>
        <dbReference type="ARBA" id="ARBA00022840"/>
    </source>
</evidence>
<protein>
    <recommendedName>
        <fullName evidence="9">Tyrosine-protein kinase</fullName>
        <ecNumber evidence="9">2.7.10.2</ecNumber>
    </recommendedName>
</protein>
<dbReference type="InterPro" id="IPR017441">
    <property type="entry name" value="Protein_kinase_ATP_BS"/>
</dbReference>
<dbReference type="CDD" id="cd00192">
    <property type="entry name" value="PTKc"/>
    <property type="match status" value="1"/>
</dbReference>
<dbReference type="EC" id="2.7.10.2" evidence="9"/>
<dbReference type="InterPro" id="IPR020635">
    <property type="entry name" value="Tyr_kinase_cat_dom"/>
</dbReference>
<feature type="compositionally biased region" description="Basic and acidic residues" evidence="10">
    <location>
        <begin position="1"/>
        <end position="10"/>
    </location>
</feature>
<evidence type="ECO:0000256" key="3">
    <source>
        <dbReference type="ARBA" id="ARBA00022777"/>
    </source>
</evidence>
<comment type="catalytic activity">
    <reaction evidence="6 9">
        <text>L-tyrosyl-[protein] + ATP = O-phospho-L-tyrosyl-[protein] + ADP + H(+)</text>
        <dbReference type="Rhea" id="RHEA:10596"/>
        <dbReference type="Rhea" id="RHEA-COMP:10136"/>
        <dbReference type="Rhea" id="RHEA-COMP:20101"/>
        <dbReference type="ChEBI" id="CHEBI:15378"/>
        <dbReference type="ChEBI" id="CHEBI:30616"/>
        <dbReference type="ChEBI" id="CHEBI:46858"/>
        <dbReference type="ChEBI" id="CHEBI:61978"/>
        <dbReference type="ChEBI" id="CHEBI:456216"/>
        <dbReference type="EC" id="2.7.10.2"/>
    </reaction>
</comment>
<dbReference type="Gene3D" id="3.30.505.10">
    <property type="entry name" value="SH2 domain"/>
    <property type="match status" value="1"/>
</dbReference>
<dbReference type="PANTHER" id="PTHR24418">
    <property type="entry name" value="TYROSINE-PROTEIN KINASE"/>
    <property type="match status" value="1"/>
</dbReference>
<feature type="compositionally biased region" description="Basic residues" evidence="10">
    <location>
        <begin position="589"/>
        <end position="601"/>
    </location>
</feature>
<dbReference type="SMART" id="SM00219">
    <property type="entry name" value="TyrKc"/>
    <property type="match status" value="1"/>
</dbReference>
<dbReference type="SMART" id="SM00252">
    <property type="entry name" value="SH2"/>
    <property type="match status" value="1"/>
</dbReference>
<evidence type="ECO:0000259" key="11">
    <source>
        <dbReference type="PROSITE" id="PS50001"/>
    </source>
</evidence>
<keyword evidence="5 9" id="KW-0829">Tyrosine-protein kinase</keyword>
<evidence type="ECO:0000256" key="5">
    <source>
        <dbReference type="ARBA" id="ARBA00023137"/>
    </source>
</evidence>
<evidence type="ECO:0000256" key="10">
    <source>
        <dbReference type="SAM" id="MobiDB-lite"/>
    </source>
</evidence>
<evidence type="ECO:0000256" key="9">
    <source>
        <dbReference type="RuleBase" id="RU362096"/>
    </source>
</evidence>
<dbReference type="GO" id="GO:0005524">
    <property type="term" value="F:ATP binding"/>
    <property type="evidence" value="ECO:0007669"/>
    <property type="project" value="UniProtKB-UniRule"/>
</dbReference>
<dbReference type="Gene3D" id="3.30.200.20">
    <property type="entry name" value="Phosphorylase Kinase, domain 1"/>
    <property type="match status" value="1"/>
</dbReference>
<feature type="region of interest" description="Disordered" evidence="10">
    <location>
        <begin position="62"/>
        <end position="99"/>
    </location>
</feature>
<evidence type="ECO:0000259" key="12">
    <source>
        <dbReference type="PROSITE" id="PS50011"/>
    </source>
</evidence>
<evidence type="ECO:0000256" key="6">
    <source>
        <dbReference type="ARBA" id="ARBA00051245"/>
    </source>
</evidence>
<evidence type="ECO:0000256" key="8">
    <source>
        <dbReference type="PROSITE-ProRule" id="PRU10141"/>
    </source>
</evidence>
<evidence type="ECO:0000256" key="2">
    <source>
        <dbReference type="ARBA" id="ARBA00022741"/>
    </source>
</evidence>
<proteinExistence type="inferred from homology"/>
<sequence>MKDAHAKTELAKVPGPRESQQPGRCRLQDVKTVHDSNGNQQFECDDFLELLPRDKDLNVNMQMGRKDGTRSRDSRKLSTEKARRKCKSGQNGGDLSREGSITGHKLQMIVDPEYFHGFLPPEDLPAVLVEVGDFLVRMADVAAESKGPQYAISVRVAKVPPADKPPVKPSEKSCMSVKPVEKDRSSDQSTDTSADKTVEDCKEPIRSIVVQKINKEWAVESKTFKTITELIEHHMSTKTPLLSDRSAPPIVLKKPISRQPWELKPTDVDTKEQLGSGAFGVVMKGTLRKGKKKIPVAVKVMQGDKNMADREKMRVVMKEARVMRKFDHCNVVRLYGVVIEREPFMIVMELIEGQALDKYLRENFMTVTDTERVHQMCAAAAYGLEYLHGVGVIHRDIAARNCLYHKRKTLKISDFGLTCEGEAYKITSSRVLPVRWLSPESMEIGLFTAKSDVYSYGILIWEIYNNGNEPYVGYNNRQISDLVMRGKRLEMPPLIPENISDCVRNYAWPSDPNDRWTMSEFCAFFEREYKTEPAERRKEKPGKDTKKKISELKKKLSKNSNLKNCDDITETLTAETKTMDVSVEGDKTKRNKTKNKKCPRK</sequence>
<evidence type="ECO:0000256" key="7">
    <source>
        <dbReference type="PROSITE-ProRule" id="PRU00191"/>
    </source>
</evidence>
<dbReference type="InterPro" id="IPR000719">
    <property type="entry name" value="Prot_kinase_dom"/>
</dbReference>
<dbReference type="InterPro" id="IPR036860">
    <property type="entry name" value="SH2_dom_sf"/>
</dbReference>
<feature type="domain" description="Protein kinase" evidence="12">
    <location>
        <begin position="268"/>
        <end position="525"/>
    </location>
</feature>
<organism evidence="13 14">
    <name type="scientific">Steinernema glaseri</name>
    <dbReference type="NCBI Taxonomy" id="37863"/>
    <lineage>
        <taxon>Eukaryota</taxon>
        <taxon>Metazoa</taxon>
        <taxon>Ecdysozoa</taxon>
        <taxon>Nematoda</taxon>
        <taxon>Chromadorea</taxon>
        <taxon>Rhabditida</taxon>
        <taxon>Tylenchina</taxon>
        <taxon>Panagrolaimomorpha</taxon>
        <taxon>Strongyloidoidea</taxon>
        <taxon>Steinernematidae</taxon>
        <taxon>Steinernema</taxon>
    </lineage>
</organism>
<keyword evidence="13" id="KW-1185">Reference proteome</keyword>
<evidence type="ECO:0000313" key="14">
    <source>
        <dbReference type="WBParaSite" id="L893_g29119.t1"/>
    </source>
</evidence>
<comment type="similarity">
    <text evidence="9">Belongs to the protein kinase superfamily. Tyr protein kinase family.</text>
</comment>
<evidence type="ECO:0000256" key="1">
    <source>
        <dbReference type="ARBA" id="ARBA00022679"/>
    </source>
</evidence>
<keyword evidence="1 9" id="KW-0808">Transferase</keyword>
<dbReference type="SUPFAM" id="SSF55550">
    <property type="entry name" value="SH2 domain"/>
    <property type="match status" value="1"/>
</dbReference>
<accession>A0A1I7ZRL0</accession>
<feature type="region of interest" description="Disordered" evidence="10">
    <location>
        <begin position="1"/>
        <end position="25"/>
    </location>
</feature>
<dbReference type="PROSITE" id="PS00109">
    <property type="entry name" value="PROTEIN_KINASE_TYR"/>
    <property type="match status" value="1"/>
</dbReference>